<evidence type="ECO:0000259" key="1">
    <source>
        <dbReference type="Pfam" id="PF09862"/>
    </source>
</evidence>
<name>A0A3D8PL07_9BACI</name>
<dbReference type="EMBL" id="PIOD01000020">
    <property type="protein sequence ID" value="RDW16167.1"/>
    <property type="molecule type" value="Genomic_DNA"/>
</dbReference>
<gene>
    <name evidence="2" type="ORF">CWR45_14915</name>
</gene>
<dbReference type="Proteomes" id="UP000256520">
    <property type="component" value="Unassembled WGS sequence"/>
</dbReference>
<proteinExistence type="predicted"/>
<accession>A0A3D8PL07</accession>
<comment type="caution">
    <text evidence="2">The sequence shown here is derived from an EMBL/GenBank/DDBJ whole genome shotgun (WGS) entry which is preliminary data.</text>
</comment>
<dbReference type="Pfam" id="PF09862">
    <property type="entry name" value="DUF2089"/>
    <property type="match status" value="1"/>
</dbReference>
<dbReference type="InterPro" id="IPR018658">
    <property type="entry name" value="DUF2089"/>
</dbReference>
<keyword evidence="3" id="KW-1185">Reference proteome</keyword>
<protein>
    <recommendedName>
        <fullName evidence="1">DUF2089 domain-containing protein</fullName>
    </recommendedName>
</protein>
<feature type="domain" description="DUF2089" evidence="1">
    <location>
        <begin position="13"/>
        <end position="57"/>
    </location>
</feature>
<organism evidence="2 3">
    <name type="scientific">Oceanobacillus chungangensis</name>
    <dbReference type="NCBI Taxonomy" id="1229152"/>
    <lineage>
        <taxon>Bacteria</taxon>
        <taxon>Bacillati</taxon>
        <taxon>Bacillota</taxon>
        <taxon>Bacilli</taxon>
        <taxon>Bacillales</taxon>
        <taxon>Bacillaceae</taxon>
        <taxon>Oceanobacillus</taxon>
    </lineage>
</organism>
<sequence>MNKDEIPAWILSLDNEDIEFIRKFVLSSGSLKQIAKGYGVSYPTVRIRLDRIIQKIEMNVDLEKEPLISYVKQLAIENRINLDDAKNIIEKYKSERMNNNE</sequence>
<dbReference type="OrthoDB" id="9797643at2"/>
<dbReference type="SUPFAM" id="SSF88659">
    <property type="entry name" value="Sigma3 and sigma4 domains of RNA polymerase sigma factors"/>
    <property type="match status" value="1"/>
</dbReference>
<reference evidence="3" key="1">
    <citation type="submission" date="2017-11" db="EMBL/GenBank/DDBJ databases">
        <authorList>
            <person name="Zhu W."/>
        </authorList>
    </citation>
    <scope>NUCLEOTIDE SEQUENCE [LARGE SCALE GENOMIC DNA]</scope>
    <source>
        <strain evidence="3">CAU 1051</strain>
    </source>
</reference>
<evidence type="ECO:0000313" key="3">
    <source>
        <dbReference type="Proteomes" id="UP000256520"/>
    </source>
</evidence>
<dbReference type="RefSeq" id="WP_115750670.1">
    <property type="nucleotide sequence ID" value="NZ_PIOD01000020.1"/>
</dbReference>
<dbReference type="AlphaFoldDB" id="A0A3D8PL07"/>
<dbReference type="InterPro" id="IPR013324">
    <property type="entry name" value="RNA_pol_sigma_r3/r4-like"/>
</dbReference>
<evidence type="ECO:0000313" key="2">
    <source>
        <dbReference type="EMBL" id="RDW16167.1"/>
    </source>
</evidence>